<evidence type="ECO:0000256" key="1">
    <source>
        <dbReference type="ARBA" id="ARBA00004167"/>
    </source>
</evidence>
<dbReference type="InterPro" id="IPR003369">
    <property type="entry name" value="TatA/B/E"/>
</dbReference>
<evidence type="ECO:0000256" key="2">
    <source>
        <dbReference type="ARBA" id="ARBA00022448"/>
    </source>
</evidence>
<dbReference type="GO" id="GO:0016020">
    <property type="term" value="C:membrane"/>
    <property type="evidence" value="ECO:0007669"/>
    <property type="project" value="UniProtKB-ARBA"/>
</dbReference>
<comment type="subcellular location">
    <subcellularLocation>
        <location evidence="1">Membrane</location>
        <topology evidence="1">Single-pass membrane protein</topology>
    </subcellularLocation>
</comment>
<gene>
    <name evidence="8" type="ORF">D7I44_02710</name>
</gene>
<keyword evidence="2" id="KW-0813">Transport</keyword>
<reference evidence="8 9" key="1">
    <citation type="submission" date="2018-09" db="EMBL/GenBank/DDBJ databases">
        <title>Genome sequencing of strain 2DFW10M-5.</title>
        <authorList>
            <person name="Heo J."/>
            <person name="Kim S.-J."/>
            <person name="Kwon S.-W."/>
        </authorList>
    </citation>
    <scope>NUCLEOTIDE SEQUENCE [LARGE SCALE GENOMIC DNA]</scope>
    <source>
        <strain evidence="8 9">2DFW10M-5</strain>
    </source>
</reference>
<evidence type="ECO:0000256" key="4">
    <source>
        <dbReference type="ARBA" id="ARBA00022927"/>
    </source>
</evidence>
<dbReference type="KEGG" id="gry:D7I44_02710"/>
<evidence type="ECO:0000256" key="3">
    <source>
        <dbReference type="ARBA" id="ARBA00022692"/>
    </source>
</evidence>
<dbReference type="Pfam" id="PF02416">
    <property type="entry name" value="TatA_B_E"/>
    <property type="match status" value="1"/>
</dbReference>
<dbReference type="OrthoDB" id="3267321at2"/>
<proteinExistence type="predicted"/>
<dbReference type="RefSeq" id="WP_120790760.1">
    <property type="nucleotide sequence ID" value="NZ_CP032624.1"/>
</dbReference>
<dbReference type="EMBL" id="CP032624">
    <property type="protein sequence ID" value="AYG05232.1"/>
    <property type="molecule type" value="Genomic_DNA"/>
</dbReference>
<dbReference type="GO" id="GO:0015031">
    <property type="term" value="P:protein transport"/>
    <property type="evidence" value="ECO:0007669"/>
    <property type="project" value="UniProtKB-KW"/>
</dbReference>
<name>A0A387BRM5_9MICO</name>
<evidence type="ECO:0000256" key="5">
    <source>
        <dbReference type="ARBA" id="ARBA00022989"/>
    </source>
</evidence>
<protein>
    <submittedName>
        <fullName evidence="8">Sec-independent protein translocase TatB</fullName>
    </submittedName>
</protein>
<evidence type="ECO:0000313" key="8">
    <source>
        <dbReference type="EMBL" id="AYG05232.1"/>
    </source>
</evidence>
<dbReference type="AlphaFoldDB" id="A0A387BRM5"/>
<keyword evidence="9" id="KW-1185">Reference proteome</keyword>
<keyword evidence="7" id="KW-0472">Membrane</keyword>
<accession>A0A387BRM5</accession>
<keyword evidence="5" id="KW-1133">Transmembrane helix</keyword>
<dbReference type="PRINTS" id="PR01506">
    <property type="entry name" value="TATBPROTEIN"/>
</dbReference>
<evidence type="ECO:0000256" key="7">
    <source>
        <dbReference type="ARBA" id="ARBA00023136"/>
    </source>
</evidence>
<dbReference type="Proteomes" id="UP000275069">
    <property type="component" value="Chromosome"/>
</dbReference>
<evidence type="ECO:0000256" key="6">
    <source>
        <dbReference type="ARBA" id="ARBA00023010"/>
    </source>
</evidence>
<sequence>MLGISFDKLLVMAGIAVILIGPTRLPGYAEKLGQFVRNLRRYADDARDKVREEVGSDVFDDIDWKKLDPRQYDPRRIIADALLSDNDDDTPAEPETVIGIASVATKAAPAALTVGALPPFDAEAT</sequence>
<dbReference type="Gene3D" id="1.20.5.3310">
    <property type="match status" value="1"/>
</dbReference>
<keyword evidence="6" id="KW-0811">Translocation</keyword>
<evidence type="ECO:0000313" key="9">
    <source>
        <dbReference type="Proteomes" id="UP000275069"/>
    </source>
</evidence>
<keyword evidence="3" id="KW-0812">Transmembrane</keyword>
<keyword evidence="4" id="KW-0653">Protein transport</keyword>
<organism evidence="8 9">
    <name type="scientific">Gryllotalpicola protaetiae</name>
    <dbReference type="NCBI Taxonomy" id="2419771"/>
    <lineage>
        <taxon>Bacteria</taxon>
        <taxon>Bacillati</taxon>
        <taxon>Actinomycetota</taxon>
        <taxon>Actinomycetes</taxon>
        <taxon>Micrococcales</taxon>
        <taxon>Microbacteriaceae</taxon>
        <taxon>Gryllotalpicola</taxon>
    </lineage>
</organism>